<dbReference type="Gene3D" id="2.30.40.10">
    <property type="entry name" value="Urease, subunit C, domain 1"/>
    <property type="match status" value="1"/>
</dbReference>
<dbReference type="EMBL" id="JACCCZ010000001">
    <property type="protein sequence ID" value="NYG05231.1"/>
    <property type="molecule type" value="Genomic_DNA"/>
</dbReference>
<dbReference type="Proteomes" id="UP000549695">
    <property type="component" value="Unassembled WGS sequence"/>
</dbReference>
<evidence type="ECO:0000313" key="3">
    <source>
        <dbReference type="Proteomes" id="UP000549695"/>
    </source>
</evidence>
<evidence type="ECO:0000313" key="2">
    <source>
        <dbReference type="EMBL" id="NYG05231.1"/>
    </source>
</evidence>
<dbReference type="PANTHER" id="PTHR22642">
    <property type="entry name" value="IMIDAZOLONEPROPIONASE"/>
    <property type="match status" value="1"/>
</dbReference>
<dbReference type="PANTHER" id="PTHR22642:SF2">
    <property type="entry name" value="PROTEIN LONG AFTER FAR-RED 3"/>
    <property type="match status" value="1"/>
</dbReference>
<organism evidence="2 3">
    <name type="scientific">Pseudonocardia alni</name>
    <name type="common">Amycolata alni</name>
    <dbReference type="NCBI Taxonomy" id="33907"/>
    <lineage>
        <taxon>Bacteria</taxon>
        <taxon>Bacillati</taxon>
        <taxon>Actinomycetota</taxon>
        <taxon>Actinomycetes</taxon>
        <taxon>Pseudonocardiales</taxon>
        <taxon>Pseudonocardiaceae</taxon>
        <taxon>Pseudonocardia</taxon>
    </lineage>
</organism>
<dbReference type="RefSeq" id="WP_179762688.1">
    <property type="nucleotide sequence ID" value="NZ_BAAAJZ010000011.1"/>
</dbReference>
<keyword evidence="3" id="KW-1185">Reference proteome</keyword>
<proteinExistence type="predicted"/>
<evidence type="ECO:0000259" key="1">
    <source>
        <dbReference type="Pfam" id="PF07969"/>
    </source>
</evidence>
<dbReference type="Gene3D" id="3.10.310.70">
    <property type="match status" value="1"/>
</dbReference>
<reference evidence="2 3" key="1">
    <citation type="submission" date="2020-07" db="EMBL/GenBank/DDBJ databases">
        <title>Sequencing the genomes of 1000 actinobacteria strains.</title>
        <authorList>
            <person name="Klenk H.-P."/>
        </authorList>
    </citation>
    <scope>NUCLEOTIDE SEQUENCE [LARGE SCALE GENOMIC DNA]</scope>
    <source>
        <strain evidence="2 3">DSM 44749</strain>
    </source>
</reference>
<sequence length="448" mass="46925">MTAGGPPGTARSVLLRGAEVDGRRTDVLVRGGQVVPGDGRRVDEVVECAGGALLPGLVDHHLHLHALAAAERSERCPSDPAALGRVLAAAAGDEHGWVRGVGFPGDDLDVDLLDRLHPSRPVRVQHRSGALWVLNTAALERIGPLDHPGVERVAGVPTGRILRGDDWLRSRLPPAEPFDLAALGARLARLGLTALTDATPDVEAGAARSLTAVPQHLTLLGVSLGEIAPEGAVAGPYKIVLADSGLPDLEELTDRIRAAHAAQRPVAVHTVTRESLVLLLAALDDAGRLPGDRVEHAALVPAELIGELRGLAVVTQPGFLADRGDLFRREVPAVEHPDLYRCASLRDHGVPVAFSSDAPYGPVDPWRVIDAAVTRATPDGDALGPGEAVSAREALDFYLAGRPGGPVRRVTAGAEADLVLLHEPLDVALRSPSADGVRQVWIGGVPVR</sequence>
<dbReference type="GeneID" id="98055151"/>
<gene>
    <name evidence="2" type="ORF">HDA37_005516</name>
</gene>
<dbReference type="AlphaFoldDB" id="A0A852WD08"/>
<protein>
    <submittedName>
        <fullName evidence="2">Amidohydrolase YtcJ</fullName>
    </submittedName>
</protein>
<dbReference type="Gene3D" id="3.20.20.140">
    <property type="entry name" value="Metal-dependent hydrolases"/>
    <property type="match status" value="2"/>
</dbReference>
<dbReference type="InterPro" id="IPR032466">
    <property type="entry name" value="Metal_Hydrolase"/>
</dbReference>
<feature type="domain" description="Amidohydrolase 3" evidence="1">
    <location>
        <begin position="44"/>
        <end position="447"/>
    </location>
</feature>
<dbReference type="Pfam" id="PF07969">
    <property type="entry name" value="Amidohydro_3"/>
    <property type="match status" value="1"/>
</dbReference>
<dbReference type="InterPro" id="IPR013108">
    <property type="entry name" value="Amidohydro_3"/>
</dbReference>
<dbReference type="GO" id="GO:0016810">
    <property type="term" value="F:hydrolase activity, acting on carbon-nitrogen (but not peptide) bonds"/>
    <property type="evidence" value="ECO:0007669"/>
    <property type="project" value="InterPro"/>
</dbReference>
<dbReference type="InterPro" id="IPR011059">
    <property type="entry name" value="Metal-dep_hydrolase_composite"/>
</dbReference>
<dbReference type="SUPFAM" id="SSF51556">
    <property type="entry name" value="Metallo-dependent hydrolases"/>
    <property type="match status" value="1"/>
</dbReference>
<accession>A0A852WD08</accession>
<name>A0A852WD08_PSEA5</name>
<comment type="caution">
    <text evidence="2">The sequence shown here is derived from an EMBL/GenBank/DDBJ whole genome shotgun (WGS) entry which is preliminary data.</text>
</comment>